<sequence>MFFLISILIAIAHSWTSPVAAQGGGQDQKTVDVLLQNIVAAEDGTPLAITIWKPGPDNQRYPTVLVATPYVSDEAHPRARKYADRGYAMASLDLRGRGGSKGEFIPFSDHGTDICDAIAWIKEQPWSDDNVVMRGGSYRGMTQWMAARSCPDEIETMIPTASVYPGYDFPIVAGHRSQKYTAGWLGFVAGSAMNPNFYTDSDYWRERTSYRDHVPFSEYDAFIGLPSEHFQTWVNRLSEPEAWAASAWEPNDYAQMHMSVLTVTGYYDGDQPGALRYFREHQEGAPQSAAINHYLVMGPWSHGGTREPRQKLSEGVEFGPAAVFDMDQFNLDWFDWRLGRGAKPDLLKRRIAYYVGGAEEWRYANKLDEISSERRKFYLSATPDEAYDVFRSGHLVDAPVNQEEPHRFRSDPLDTSPADLTDTDWNAIRDGSLRSTVPAYMPETLIFHSPPLDKGLTLAGQMRLRLYLEMDTPDADIFVTVYAMFPDGQPLYLGGDVVRARFRNGLKPSLVEPGVVEAYEFKNFLWNAWALPEGTRLRLTVGPYNDPSAQKNYNSGGRLGFETLDDARVAQIKLYHSTEYPSVLEIPVVAD</sequence>
<protein>
    <submittedName>
        <fullName evidence="4">CocE/NonD family hydrolase</fullName>
    </submittedName>
</protein>
<dbReference type="SMART" id="SM00939">
    <property type="entry name" value="PepX_C"/>
    <property type="match status" value="1"/>
</dbReference>
<evidence type="ECO:0000313" key="4">
    <source>
        <dbReference type="EMBL" id="QTD57315.1"/>
    </source>
</evidence>
<feature type="domain" description="Xaa-Pro dipeptidyl-peptidase C-terminal" evidence="3">
    <location>
        <begin position="331"/>
        <end position="585"/>
    </location>
</feature>
<dbReference type="InterPro" id="IPR008979">
    <property type="entry name" value="Galactose-bd-like_sf"/>
</dbReference>
<feature type="signal peptide" evidence="2">
    <location>
        <begin position="1"/>
        <end position="21"/>
    </location>
</feature>
<keyword evidence="5" id="KW-1185">Reference proteome</keyword>
<dbReference type="Proteomes" id="UP000663923">
    <property type="component" value="Chromosome"/>
</dbReference>
<dbReference type="InterPro" id="IPR013736">
    <property type="entry name" value="Xaa-Pro_dipept_C"/>
</dbReference>
<dbReference type="SUPFAM" id="SSF49785">
    <property type="entry name" value="Galactose-binding domain-like"/>
    <property type="match status" value="1"/>
</dbReference>
<dbReference type="RefSeq" id="WP_207989685.1">
    <property type="nucleotide sequence ID" value="NZ_CP071794.1"/>
</dbReference>
<dbReference type="Gene3D" id="1.10.3020.10">
    <property type="entry name" value="alpha-amino acid ester hydrolase ( Helical cap domain)"/>
    <property type="match status" value="1"/>
</dbReference>
<evidence type="ECO:0000259" key="3">
    <source>
        <dbReference type="SMART" id="SM00939"/>
    </source>
</evidence>
<keyword evidence="1 4" id="KW-0378">Hydrolase</keyword>
<dbReference type="EMBL" id="CP071794">
    <property type="protein sequence ID" value="QTD57315.1"/>
    <property type="molecule type" value="Genomic_DNA"/>
</dbReference>
<dbReference type="InterPro" id="IPR029058">
    <property type="entry name" value="AB_hydrolase_fold"/>
</dbReference>
<keyword evidence="2" id="KW-0732">Signal</keyword>
<reference evidence="4 5" key="1">
    <citation type="submission" date="2021-03" db="EMBL/GenBank/DDBJ databases">
        <title>Complete genome of Parasphingorhabdus_sp.JHSY0214.</title>
        <authorList>
            <person name="Yoo J.H."/>
            <person name="Bae J.W."/>
        </authorList>
    </citation>
    <scope>NUCLEOTIDE SEQUENCE [LARGE SCALE GENOMIC DNA]</scope>
    <source>
        <strain evidence="4 5">JHSY0214</strain>
    </source>
</reference>
<dbReference type="Pfam" id="PF02129">
    <property type="entry name" value="Peptidase_S15"/>
    <property type="match status" value="1"/>
</dbReference>
<organism evidence="4 5">
    <name type="scientific">Parasphingorhabdus cellanae</name>
    <dbReference type="NCBI Taxonomy" id="2806553"/>
    <lineage>
        <taxon>Bacteria</taxon>
        <taxon>Pseudomonadati</taxon>
        <taxon>Pseudomonadota</taxon>
        <taxon>Alphaproteobacteria</taxon>
        <taxon>Sphingomonadales</taxon>
        <taxon>Sphingomonadaceae</taxon>
        <taxon>Parasphingorhabdus</taxon>
    </lineage>
</organism>
<proteinExistence type="predicted"/>
<dbReference type="Gene3D" id="2.60.120.260">
    <property type="entry name" value="Galactose-binding domain-like"/>
    <property type="match status" value="1"/>
</dbReference>
<dbReference type="InterPro" id="IPR005674">
    <property type="entry name" value="CocE/Ser_esterase"/>
</dbReference>
<dbReference type="SUPFAM" id="SSF53474">
    <property type="entry name" value="alpha/beta-Hydrolases"/>
    <property type="match status" value="1"/>
</dbReference>
<dbReference type="InterPro" id="IPR000383">
    <property type="entry name" value="Xaa-Pro-like_dom"/>
</dbReference>
<evidence type="ECO:0000256" key="1">
    <source>
        <dbReference type="ARBA" id="ARBA00022801"/>
    </source>
</evidence>
<feature type="chain" id="PRO_5047506666" evidence="2">
    <location>
        <begin position="22"/>
        <end position="591"/>
    </location>
</feature>
<gene>
    <name evidence="4" type="ORF">J4G78_07230</name>
</gene>
<dbReference type="Pfam" id="PF08530">
    <property type="entry name" value="PepX_C"/>
    <property type="match status" value="1"/>
</dbReference>
<dbReference type="NCBIfam" id="TIGR00976">
    <property type="entry name" value="CocE_NonD"/>
    <property type="match status" value="1"/>
</dbReference>
<dbReference type="GO" id="GO:0016787">
    <property type="term" value="F:hydrolase activity"/>
    <property type="evidence" value="ECO:0007669"/>
    <property type="project" value="UniProtKB-KW"/>
</dbReference>
<evidence type="ECO:0000256" key="2">
    <source>
        <dbReference type="SAM" id="SignalP"/>
    </source>
</evidence>
<evidence type="ECO:0000313" key="5">
    <source>
        <dbReference type="Proteomes" id="UP000663923"/>
    </source>
</evidence>
<dbReference type="Gene3D" id="3.40.50.1820">
    <property type="entry name" value="alpha/beta hydrolase"/>
    <property type="match status" value="1"/>
</dbReference>
<name>A0ABX7TA68_9SPHN</name>
<accession>A0ABX7TA68</accession>